<dbReference type="GO" id="GO:0016887">
    <property type="term" value="F:ATP hydrolysis activity"/>
    <property type="evidence" value="ECO:0007669"/>
    <property type="project" value="InterPro"/>
</dbReference>
<dbReference type="Pfam" id="PF16209">
    <property type="entry name" value="PhoLip_ATPase_N"/>
    <property type="match status" value="1"/>
</dbReference>
<dbReference type="Pfam" id="PF00122">
    <property type="entry name" value="E1-E2_ATPase"/>
    <property type="match status" value="1"/>
</dbReference>
<evidence type="ECO:0000256" key="16">
    <source>
        <dbReference type="RuleBase" id="RU362033"/>
    </source>
</evidence>
<feature type="region of interest" description="Disordered" evidence="17">
    <location>
        <begin position="1099"/>
        <end position="1121"/>
    </location>
</feature>
<dbReference type="Proteomes" id="UP000794436">
    <property type="component" value="Unassembled WGS sequence"/>
</dbReference>
<keyword evidence="7 14" id="KW-0067">ATP-binding</keyword>
<dbReference type="AlphaFoldDB" id="A0A8K1C5Z5"/>
<feature type="binding site" evidence="14">
    <location>
        <position position="613"/>
    </location>
    <ligand>
        <name>ATP</name>
        <dbReference type="ChEBI" id="CHEBI:30616"/>
    </ligand>
</feature>
<sequence length="1121" mass="126240">MMDRRQSHVDRSFRIVDPFQIERDERTHLKPTYISNEIRTYKYTLINFLPLCLLQEFRRGANIYFLAIAVLQSIPLISPLTPVTAIAPLVFVICVSLLREAMEDRKRRISDRVINGKPVVVIRNFEEQCVLWESIKVGDILRICERESIPADGILLSSNEDDGNCFIDTSNLDGEANLKSRISLRVTSPLRFAPEDREKVKYFVKCEQPDQDLYRFSGNLSIDSKLYSLSEKQFLLRGSTLMNTKWIYMLVVYTGHETKIMKNARDAHHKFSHVETMMSKGVLLVFAIQALLCVIAVVVHGVQFDGENKERWHLADEGSDPGHYVLLFLSFIVLMNTLIPISLVVTVEIIKGIQAKFISWDDKMRNDKGEGAIANTSSLTDELGQVKYIFTDKTGTLTQNQMEFRKCSVDGIVYGIIDKKDSISGRGALSMSSLDVVTQDVGSRKEGGGELAEMKNVQCFREYLRNPEMKESRLALAMAICHTVVCETEPGKTEVNYNSDSPDECALVRGAASMGVKLLGRSGQFVFLSLTEEGREKSYLKTVTYTLSYEILRVLYFSSDRKRMSVIVRDPEGRVKVICKGADSVILDRCEEFLSPRKVTMDHVTRFAGEGFRILLFAERSLDERFYDEWERRFHDAELDMHSKDERTEALIDEIETKLTMIGASAVEDKLQDGVPETISLLQKAGIKIWVLTGDKLETSLEMGKLCRVVVPGMKECILQATNRDTMCKELDTALRDVQENQALVIEGASLACALTPSNREKFLQLALRSTTVIVCRTSPLQKALVVELVKSGVPYVTLAIGDGANDVSMIRAAHVGVGVTGQEGMQAVRSADYAVQQFSHIGRLLLHHGRLSYIRTAQCINYFFYKNVVFTLPQFIYGATSAYTGQTFYSDIYITSYNVVFTAIPVLIRAIMETDLSERLVETFPELYRSGSWNEYFRLSTLTKSLLLATFHAIVLTLIPMNVFQRGDVVTRDSISGGLWSGSMASFFYIVPVVHFQIFYETWHWTNVTTTTYIGSLFFFVVCVAVIDTVDSNIQGVWGTIVATPVFWLGFSLSAVACLAPWIAFTAYEENFATSNPVHILRRVRFFNKILDASQLDKSTAPVTPTGPPPSEGTSPRFGR</sequence>
<organism evidence="21 22">
    <name type="scientific">Pythium oligandrum</name>
    <name type="common">Mycoparasitic fungus</name>
    <dbReference type="NCBI Taxonomy" id="41045"/>
    <lineage>
        <taxon>Eukaryota</taxon>
        <taxon>Sar</taxon>
        <taxon>Stramenopiles</taxon>
        <taxon>Oomycota</taxon>
        <taxon>Peronosporomycetes</taxon>
        <taxon>Pythiales</taxon>
        <taxon>Pythiaceae</taxon>
        <taxon>Pythium</taxon>
    </lineage>
</organism>
<feature type="binding site" evidence="14">
    <location>
        <position position="393"/>
    </location>
    <ligand>
        <name>ATP</name>
        <dbReference type="ChEBI" id="CHEBI:30616"/>
    </ligand>
</feature>
<dbReference type="InterPro" id="IPR008250">
    <property type="entry name" value="ATPase_P-typ_transduc_dom_A_sf"/>
</dbReference>
<dbReference type="SFLD" id="SFLDS00003">
    <property type="entry name" value="Haloacid_Dehalogenase"/>
    <property type="match status" value="1"/>
</dbReference>
<keyword evidence="5 15" id="KW-0479">Metal-binding</keyword>
<dbReference type="InterPro" id="IPR032631">
    <property type="entry name" value="P-type_ATPase_N"/>
</dbReference>
<comment type="catalytic activity">
    <reaction evidence="12 16">
        <text>ATP + H2O + phospholipidSide 1 = ADP + phosphate + phospholipidSide 2.</text>
        <dbReference type="EC" id="7.6.2.1"/>
    </reaction>
</comment>
<dbReference type="InterPro" id="IPR023298">
    <property type="entry name" value="ATPase_P-typ_TM_dom_sf"/>
</dbReference>
<feature type="binding site" evidence="14">
    <location>
        <position position="392"/>
    </location>
    <ligand>
        <name>ATP</name>
        <dbReference type="ChEBI" id="CHEBI:30616"/>
    </ligand>
</feature>
<reference evidence="21" key="1">
    <citation type="submission" date="2019-03" db="EMBL/GenBank/DDBJ databases">
        <title>Long read genome sequence of the mycoparasitic Pythium oligandrum ATCC 38472 isolated from sugarbeet rhizosphere.</title>
        <authorList>
            <person name="Gaulin E."/>
        </authorList>
    </citation>
    <scope>NUCLEOTIDE SEQUENCE</scope>
    <source>
        <strain evidence="21">ATCC 38472_TT</strain>
    </source>
</reference>
<feature type="binding site" evidence="14">
    <location>
        <position position="806"/>
    </location>
    <ligand>
        <name>ATP</name>
        <dbReference type="ChEBI" id="CHEBI:30616"/>
    </ligand>
</feature>
<dbReference type="EC" id="7.6.2.1" evidence="16"/>
<feature type="domain" description="P-type ATPase C-terminal" evidence="20">
    <location>
        <begin position="829"/>
        <end position="1074"/>
    </location>
</feature>
<dbReference type="OrthoDB" id="377733at2759"/>
<evidence type="ECO:0000256" key="2">
    <source>
        <dbReference type="ARBA" id="ARBA00004308"/>
    </source>
</evidence>
<name>A0A8K1C5Z5_PYTOL</name>
<dbReference type="InterPro" id="IPR001757">
    <property type="entry name" value="P_typ_ATPase"/>
</dbReference>
<feature type="binding site" evidence="14">
    <location>
        <position position="693"/>
    </location>
    <ligand>
        <name>ATP</name>
        <dbReference type="ChEBI" id="CHEBI:30616"/>
    </ligand>
</feature>
<feature type="transmembrane region" description="Helical" evidence="16">
    <location>
        <begin position="978"/>
        <end position="997"/>
    </location>
</feature>
<keyword evidence="6 14" id="KW-0547">Nucleotide-binding</keyword>
<dbReference type="GO" id="GO:0045332">
    <property type="term" value="P:phospholipid translocation"/>
    <property type="evidence" value="ECO:0007669"/>
    <property type="project" value="TreeGrafter"/>
</dbReference>
<feature type="binding site" evidence="15">
    <location>
        <position position="392"/>
    </location>
    <ligand>
        <name>Mg(2+)</name>
        <dbReference type="ChEBI" id="CHEBI:18420"/>
    </ligand>
</feature>
<evidence type="ECO:0000256" key="4">
    <source>
        <dbReference type="ARBA" id="ARBA00022692"/>
    </source>
</evidence>
<evidence type="ECO:0000256" key="17">
    <source>
        <dbReference type="SAM" id="MobiDB-lite"/>
    </source>
</evidence>
<dbReference type="GO" id="GO:0005524">
    <property type="term" value="F:ATP binding"/>
    <property type="evidence" value="ECO:0007669"/>
    <property type="project" value="UniProtKB-UniRule"/>
</dbReference>
<evidence type="ECO:0000256" key="13">
    <source>
        <dbReference type="PIRSR" id="PIRSR606539-1"/>
    </source>
</evidence>
<comment type="cofactor">
    <cofactor evidence="15">
        <name>Mg(2+)</name>
        <dbReference type="ChEBI" id="CHEBI:18420"/>
    </cofactor>
</comment>
<feature type="binding site" evidence="14">
    <location>
        <position position="807"/>
    </location>
    <ligand>
        <name>ATP</name>
        <dbReference type="ChEBI" id="CHEBI:30616"/>
    </ligand>
</feature>
<dbReference type="SUPFAM" id="SSF81665">
    <property type="entry name" value="Calcium ATPase, transmembrane domain M"/>
    <property type="match status" value="1"/>
</dbReference>
<feature type="transmembrane region" description="Helical" evidence="16">
    <location>
        <begin position="83"/>
        <end position="102"/>
    </location>
</feature>
<dbReference type="PRINTS" id="PR00119">
    <property type="entry name" value="CATATPASE"/>
</dbReference>
<keyword evidence="9 16" id="KW-1278">Translocase</keyword>
<evidence type="ECO:0000256" key="14">
    <source>
        <dbReference type="PIRSR" id="PIRSR606539-2"/>
    </source>
</evidence>
<dbReference type="InterPro" id="IPR023299">
    <property type="entry name" value="ATPase_P-typ_cyto_dom_N"/>
</dbReference>
<feature type="domain" description="P-type ATPase A" evidence="18">
    <location>
        <begin position="118"/>
        <end position="262"/>
    </location>
</feature>
<evidence type="ECO:0000256" key="7">
    <source>
        <dbReference type="ARBA" id="ARBA00022840"/>
    </source>
</evidence>
<evidence type="ECO:0000256" key="11">
    <source>
        <dbReference type="ARBA" id="ARBA00023136"/>
    </source>
</evidence>
<evidence type="ECO:0000256" key="6">
    <source>
        <dbReference type="ARBA" id="ARBA00022741"/>
    </source>
</evidence>
<evidence type="ECO:0000256" key="9">
    <source>
        <dbReference type="ARBA" id="ARBA00022967"/>
    </source>
</evidence>
<evidence type="ECO:0000259" key="19">
    <source>
        <dbReference type="Pfam" id="PF16209"/>
    </source>
</evidence>
<dbReference type="GO" id="GO:0140326">
    <property type="term" value="F:ATPase-coupled intramembrane lipid transporter activity"/>
    <property type="evidence" value="ECO:0007669"/>
    <property type="project" value="UniProtKB-EC"/>
</dbReference>
<dbReference type="InterPro" id="IPR018303">
    <property type="entry name" value="ATPase_P-typ_P_site"/>
</dbReference>
<dbReference type="Gene3D" id="3.40.50.1000">
    <property type="entry name" value="HAD superfamily/HAD-like"/>
    <property type="match status" value="1"/>
</dbReference>
<feature type="binding site" evidence="14">
    <location>
        <position position="783"/>
    </location>
    <ligand>
        <name>ATP</name>
        <dbReference type="ChEBI" id="CHEBI:30616"/>
    </ligand>
</feature>
<dbReference type="FunFam" id="3.40.50.1000:FF:000190">
    <property type="entry name" value="Phospholipid-transporting ATPase"/>
    <property type="match status" value="1"/>
</dbReference>
<dbReference type="InterPro" id="IPR023214">
    <property type="entry name" value="HAD_sf"/>
</dbReference>
<dbReference type="Gene3D" id="3.40.1110.10">
    <property type="entry name" value="Calcium-transporting ATPase, cytoplasmic domain N"/>
    <property type="match status" value="1"/>
</dbReference>
<dbReference type="PANTHER" id="PTHR24092:SF150">
    <property type="entry name" value="PHOSPHOLIPID-TRANSPORTING ATPASE"/>
    <property type="match status" value="1"/>
</dbReference>
<feature type="binding site" evidence="14">
    <location>
        <position position="694"/>
    </location>
    <ligand>
        <name>ATP</name>
        <dbReference type="ChEBI" id="CHEBI:30616"/>
    </ligand>
</feature>
<evidence type="ECO:0000256" key="15">
    <source>
        <dbReference type="PIRSR" id="PIRSR606539-3"/>
    </source>
</evidence>
<dbReference type="SUPFAM" id="SSF56784">
    <property type="entry name" value="HAD-like"/>
    <property type="match status" value="1"/>
</dbReference>
<evidence type="ECO:0000259" key="18">
    <source>
        <dbReference type="Pfam" id="PF00122"/>
    </source>
</evidence>
<evidence type="ECO:0000256" key="10">
    <source>
        <dbReference type="ARBA" id="ARBA00022989"/>
    </source>
</evidence>
<proteinExistence type="inferred from homology"/>
<feature type="binding site" evidence="14">
    <location>
        <position position="580"/>
    </location>
    <ligand>
        <name>ATP</name>
        <dbReference type="ChEBI" id="CHEBI:30616"/>
    </ligand>
</feature>
<evidence type="ECO:0000259" key="20">
    <source>
        <dbReference type="Pfam" id="PF16212"/>
    </source>
</evidence>
<comment type="subcellular location">
    <subcellularLocation>
        <location evidence="2">Endomembrane system</location>
    </subcellularLocation>
    <subcellularLocation>
        <location evidence="1 16">Membrane</location>
        <topology evidence="1 16">Multi-pass membrane protein</topology>
    </subcellularLocation>
</comment>
<dbReference type="Pfam" id="PF16212">
    <property type="entry name" value="PhoLip_ATPase_C"/>
    <property type="match status" value="1"/>
</dbReference>
<evidence type="ECO:0000313" key="21">
    <source>
        <dbReference type="EMBL" id="TMW57079.1"/>
    </source>
</evidence>
<dbReference type="EMBL" id="SPLM01000144">
    <property type="protein sequence ID" value="TMW57079.1"/>
    <property type="molecule type" value="Genomic_DNA"/>
</dbReference>
<evidence type="ECO:0000256" key="5">
    <source>
        <dbReference type="ARBA" id="ARBA00022723"/>
    </source>
</evidence>
<keyword evidence="22" id="KW-1185">Reference proteome</keyword>
<evidence type="ECO:0000256" key="1">
    <source>
        <dbReference type="ARBA" id="ARBA00004141"/>
    </source>
</evidence>
<feature type="transmembrane region" description="Helical" evidence="16">
    <location>
        <begin position="1009"/>
        <end position="1028"/>
    </location>
</feature>
<feature type="domain" description="P-type ATPase N-terminal" evidence="19">
    <location>
        <begin position="25"/>
        <end position="86"/>
    </location>
</feature>
<keyword evidence="8 15" id="KW-0460">Magnesium</keyword>
<feature type="transmembrane region" description="Helical" evidence="16">
    <location>
        <begin position="947"/>
        <end position="966"/>
    </location>
</feature>
<feature type="binding site" evidence="14">
    <location>
        <position position="557"/>
    </location>
    <ligand>
        <name>ATP</name>
        <dbReference type="ChEBI" id="CHEBI:30616"/>
    </ligand>
</feature>
<dbReference type="InterPro" id="IPR036412">
    <property type="entry name" value="HAD-like_sf"/>
</dbReference>
<feature type="binding site" evidence="14">
    <location>
        <position position="504"/>
    </location>
    <ligand>
        <name>ATP</name>
        <dbReference type="ChEBI" id="CHEBI:30616"/>
    </ligand>
</feature>
<feature type="binding site" evidence="14">
    <location>
        <position position="777"/>
    </location>
    <ligand>
        <name>ATP</name>
        <dbReference type="ChEBI" id="CHEBI:30616"/>
    </ligand>
</feature>
<comment type="similarity">
    <text evidence="3 16">Belongs to the cation transport ATPase (P-type) (TC 3.A.3) family. Type IV subfamily.</text>
</comment>
<gene>
    <name evidence="21" type="ORF">Poli38472_003004</name>
</gene>
<dbReference type="SFLD" id="SFLDF00027">
    <property type="entry name" value="p-type_atpase"/>
    <property type="match status" value="1"/>
</dbReference>
<dbReference type="NCBIfam" id="TIGR01494">
    <property type="entry name" value="ATPase_P-type"/>
    <property type="match status" value="1"/>
</dbReference>
<evidence type="ECO:0000313" key="22">
    <source>
        <dbReference type="Proteomes" id="UP000794436"/>
    </source>
</evidence>
<comment type="caution">
    <text evidence="21">The sequence shown here is derived from an EMBL/GenBank/DDBJ whole genome shotgun (WGS) entry which is preliminary data.</text>
</comment>
<feature type="binding site" evidence="15">
    <location>
        <position position="803"/>
    </location>
    <ligand>
        <name>Mg(2+)</name>
        <dbReference type="ChEBI" id="CHEBI:18420"/>
    </ligand>
</feature>
<dbReference type="SUPFAM" id="SSF81653">
    <property type="entry name" value="Calcium ATPase, transduction domain A"/>
    <property type="match status" value="1"/>
</dbReference>
<feature type="binding site" evidence="14">
    <location>
        <position position="695"/>
    </location>
    <ligand>
        <name>ATP</name>
        <dbReference type="ChEBI" id="CHEBI:30616"/>
    </ligand>
</feature>
<dbReference type="Pfam" id="PF13246">
    <property type="entry name" value="Cation_ATPase"/>
    <property type="match status" value="1"/>
</dbReference>
<dbReference type="SUPFAM" id="SSF81660">
    <property type="entry name" value="Metal cation-transporting ATPase, ATP-binding domain N"/>
    <property type="match status" value="1"/>
</dbReference>
<accession>A0A8K1C5Z5</accession>
<dbReference type="InterPro" id="IPR032630">
    <property type="entry name" value="P_typ_ATPase_c"/>
</dbReference>
<dbReference type="NCBIfam" id="TIGR01652">
    <property type="entry name" value="ATPase-Plipid"/>
    <property type="match status" value="1"/>
</dbReference>
<feature type="active site" description="4-aspartylphosphate intermediate" evidence="13">
    <location>
        <position position="392"/>
    </location>
</feature>
<keyword evidence="11 16" id="KW-0472">Membrane</keyword>
<feature type="binding site" evidence="15">
    <location>
        <position position="807"/>
    </location>
    <ligand>
        <name>Mg(2+)</name>
        <dbReference type="ChEBI" id="CHEBI:18420"/>
    </ligand>
</feature>
<feature type="transmembrane region" description="Helical" evidence="16">
    <location>
        <begin position="282"/>
        <end position="304"/>
    </location>
</feature>
<keyword evidence="10 16" id="KW-1133">Transmembrane helix</keyword>
<dbReference type="PANTHER" id="PTHR24092">
    <property type="entry name" value="PROBABLE PHOSPHOLIPID-TRANSPORTING ATPASE"/>
    <property type="match status" value="1"/>
</dbReference>
<feature type="binding site" evidence="15">
    <location>
        <position position="394"/>
    </location>
    <ligand>
        <name>Mg(2+)</name>
        <dbReference type="ChEBI" id="CHEBI:18420"/>
    </ligand>
</feature>
<dbReference type="SFLD" id="SFLDG00002">
    <property type="entry name" value="C1.7:_P-type_atpase_like"/>
    <property type="match status" value="1"/>
</dbReference>
<dbReference type="InterPro" id="IPR006539">
    <property type="entry name" value="P-type_ATPase_IV"/>
</dbReference>
<feature type="transmembrane region" description="Helical" evidence="16">
    <location>
        <begin position="324"/>
        <end position="350"/>
    </location>
</feature>
<dbReference type="GO" id="GO:0000287">
    <property type="term" value="F:magnesium ion binding"/>
    <property type="evidence" value="ECO:0007669"/>
    <property type="project" value="UniProtKB-UniRule"/>
</dbReference>
<dbReference type="InterPro" id="IPR044492">
    <property type="entry name" value="P_typ_ATPase_HD_dom"/>
</dbReference>
<evidence type="ECO:0000256" key="8">
    <source>
        <dbReference type="ARBA" id="ARBA00022842"/>
    </source>
</evidence>
<keyword evidence="4 16" id="KW-0812">Transmembrane</keyword>
<dbReference type="PROSITE" id="PS00154">
    <property type="entry name" value="ATPASE_E1_E2"/>
    <property type="match status" value="1"/>
</dbReference>
<dbReference type="InterPro" id="IPR059000">
    <property type="entry name" value="ATPase_P-type_domA"/>
</dbReference>
<evidence type="ECO:0000256" key="12">
    <source>
        <dbReference type="ARBA" id="ARBA00034036"/>
    </source>
</evidence>
<dbReference type="Gene3D" id="2.70.150.10">
    <property type="entry name" value="Calcium-transporting ATPase, cytoplasmic transduction domain A"/>
    <property type="match status" value="1"/>
</dbReference>
<dbReference type="GO" id="GO:0005886">
    <property type="term" value="C:plasma membrane"/>
    <property type="evidence" value="ECO:0007669"/>
    <property type="project" value="TreeGrafter"/>
</dbReference>
<evidence type="ECO:0000256" key="3">
    <source>
        <dbReference type="ARBA" id="ARBA00008109"/>
    </source>
</evidence>
<feature type="transmembrane region" description="Helical" evidence="16">
    <location>
        <begin position="1048"/>
        <end position="1069"/>
    </location>
</feature>
<protein>
    <recommendedName>
        <fullName evidence="16">Phospholipid-transporting ATPase</fullName>
        <ecNumber evidence="16">7.6.2.1</ecNumber>
    </recommendedName>
</protein>
<feature type="binding site" evidence="14">
    <location>
        <position position="394"/>
    </location>
    <ligand>
        <name>ATP</name>
        <dbReference type="ChEBI" id="CHEBI:30616"/>
    </ligand>
</feature>